<reference evidence="2" key="2">
    <citation type="submission" date="2015-01" db="EMBL/GenBank/DDBJ databases">
        <title>Evolutionary Origins and Diversification of the Mycorrhizal Mutualists.</title>
        <authorList>
            <consortium name="DOE Joint Genome Institute"/>
            <consortium name="Mycorrhizal Genomics Consortium"/>
            <person name="Kohler A."/>
            <person name="Kuo A."/>
            <person name="Nagy L.G."/>
            <person name="Floudas D."/>
            <person name="Copeland A."/>
            <person name="Barry K.W."/>
            <person name="Cichocki N."/>
            <person name="Veneault-Fourrey C."/>
            <person name="LaButti K."/>
            <person name="Lindquist E.A."/>
            <person name="Lipzen A."/>
            <person name="Lundell T."/>
            <person name="Morin E."/>
            <person name="Murat C."/>
            <person name="Riley R."/>
            <person name="Ohm R."/>
            <person name="Sun H."/>
            <person name="Tunlid A."/>
            <person name="Henrissat B."/>
            <person name="Grigoriev I.V."/>
            <person name="Hibbett D.S."/>
            <person name="Martin F."/>
        </authorList>
    </citation>
    <scope>NUCLEOTIDE SEQUENCE [LARGE SCALE GENOMIC DNA]</scope>
    <source>
        <strain evidence="2">Marx 270</strain>
    </source>
</reference>
<dbReference type="GO" id="GO:0045046">
    <property type="term" value="P:protein import into peroxisome membrane"/>
    <property type="evidence" value="ECO:0007669"/>
    <property type="project" value="TreeGrafter"/>
</dbReference>
<feature type="non-terminal residue" evidence="1">
    <location>
        <position position="1"/>
    </location>
</feature>
<organism evidence="1 2">
    <name type="scientific">Pisolithus tinctorius Marx 270</name>
    <dbReference type="NCBI Taxonomy" id="870435"/>
    <lineage>
        <taxon>Eukaryota</taxon>
        <taxon>Fungi</taxon>
        <taxon>Dikarya</taxon>
        <taxon>Basidiomycota</taxon>
        <taxon>Agaricomycotina</taxon>
        <taxon>Agaricomycetes</taxon>
        <taxon>Agaricomycetidae</taxon>
        <taxon>Boletales</taxon>
        <taxon>Sclerodermatineae</taxon>
        <taxon>Pisolithaceae</taxon>
        <taxon>Pisolithus</taxon>
    </lineage>
</organism>
<dbReference type="Pfam" id="PF04614">
    <property type="entry name" value="Pex19"/>
    <property type="match status" value="1"/>
</dbReference>
<evidence type="ECO:0000313" key="2">
    <source>
        <dbReference type="Proteomes" id="UP000054217"/>
    </source>
</evidence>
<dbReference type="GO" id="GO:0033328">
    <property type="term" value="F:peroxisome membrane targeting sequence binding"/>
    <property type="evidence" value="ECO:0007669"/>
    <property type="project" value="TreeGrafter"/>
</dbReference>
<dbReference type="AlphaFoldDB" id="A0A0C3PDK5"/>
<accession>A0A0C3PDK5</accession>
<dbReference type="InParanoid" id="A0A0C3PDK5"/>
<dbReference type="Proteomes" id="UP000054217">
    <property type="component" value="Unassembled WGS sequence"/>
</dbReference>
<evidence type="ECO:0000313" key="1">
    <source>
        <dbReference type="EMBL" id="KIO11845.1"/>
    </source>
</evidence>
<dbReference type="STRING" id="870435.A0A0C3PDK5"/>
<name>A0A0C3PDK5_PISTI</name>
<dbReference type="HOGENOM" id="CLU_043063_0_0_1"/>
<dbReference type="PANTHER" id="PTHR12774:SF2">
    <property type="entry name" value="PEROXISOMAL BIOGENESIS FACTOR 19"/>
    <property type="match status" value="1"/>
</dbReference>
<evidence type="ECO:0008006" key="3">
    <source>
        <dbReference type="Google" id="ProtNLM"/>
    </source>
</evidence>
<proteinExistence type="predicted"/>
<protein>
    <recommendedName>
        <fullName evidence="3">Peroxin-19</fullName>
    </recommendedName>
</protein>
<dbReference type="OrthoDB" id="21292at2759"/>
<dbReference type="InterPro" id="IPR006708">
    <property type="entry name" value="Pex19"/>
</dbReference>
<dbReference type="InterPro" id="IPR038322">
    <property type="entry name" value="Pex19_C_sf"/>
</dbReference>
<dbReference type="GO" id="GO:0005778">
    <property type="term" value="C:peroxisomal membrane"/>
    <property type="evidence" value="ECO:0007669"/>
    <property type="project" value="TreeGrafter"/>
</dbReference>
<sequence>DALSTAFASEFAKGMESLMRELAENSGLDLDARDDTERDRAMSAAWEAMLVEEMNKMPEPNKPSAAAGDAFQSRIRNAMDKLKSSESDFNSSTTSPLPAFPGSDDPSLAALLQGLNPGEGDELTGVLEAMMGQLMSKDVLYEPLKELDEKFPSYLTSHPALPAEDKERYEKQISCIKRLLSIFEDKGYDEENAKTREKITEIMGELQSYGSPPEEIMGPLPPGMAMGADGLPELPEGCVVC</sequence>
<dbReference type="EMBL" id="KN831949">
    <property type="protein sequence ID" value="KIO11845.1"/>
    <property type="molecule type" value="Genomic_DNA"/>
</dbReference>
<keyword evidence="2" id="KW-1185">Reference proteome</keyword>
<gene>
    <name evidence="1" type="ORF">M404DRAFT_126296</name>
</gene>
<dbReference type="Gene3D" id="1.20.120.900">
    <property type="entry name" value="Pex19, mPTS binding domain"/>
    <property type="match status" value="1"/>
</dbReference>
<dbReference type="PANTHER" id="PTHR12774">
    <property type="entry name" value="PEROXISOMAL BIOGENESIS FACTOR 19"/>
    <property type="match status" value="1"/>
</dbReference>
<reference evidence="1 2" key="1">
    <citation type="submission" date="2014-04" db="EMBL/GenBank/DDBJ databases">
        <authorList>
            <consortium name="DOE Joint Genome Institute"/>
            <person name="Kuo A."/>
            <person name="Kohler A."/>
            <person name="Costa M.D."/>
            <person name="Nagy L.G."/>
            <person name="Floudas D."/>
            <person name="Copeland A."/>
            <person name="Barry K.W."/>
            <person name="Cichocki N."/>
            <person name="Veneault-Fourrey C."/>
            <person name="LaButti K."/>
            <person name="Lindquist E.A."/>
            <person name="Lipzen A."/>
            <person name="Lundell T."/>
            <person name="Morin E."/>
            <person name="Murat C."/>
            <person name="Sun H."/>
            <person name="Tunlid A."/>
            <person name="Henrissat B."/>
            <person name="Grigoriev I.V."/>
            <person name="Hibbett D.S."/>
            <person name="Martin F."/>
            <person name="Nordberg H.P."/>
            <person name="Cantor M.N."/>
            <person name="Hua S.X."/>
        </authorList>
    </citation>
    <scope>NUCLEOTIDE SEQUENCE [LARGE SCALE GENOMIC DNA]</scope>
    <source>
        <strain evidence="1 2">Marx 270</strain>
    </source>
</reference>